<dbReference type="EMBL" id="CP074405">
    <property type="protein sequence ID" value="QVI61886.1"/>
    <property type="molecule type" value="Genomic_DNA"/>
</dbReference>
<dbReference type="Proteomes" id="UP000677804">
    <property type="component" value="Chromosome"/>
</dbReference>
<evidence type="ECO:0008006" key="3">
    <source>
        <dbReference type="Google" id="ProtNLM"/>
    </source>
</evidence>
<proteinExistence type="predicted"/>
<evidence type="ECO:0000313" key="2">
    <source>
        <dbReference type="Proteomes" id="UP000677804"/>
    </source>
</evidence>
<evidence type="ECO:0000313" key="1">
    <source>
        <dbReference type="EMBL" id="QVI61886.1"/>
    </source>
</evidence>
<gene>
    <name evidence="1" type="ORF">KG103_15820</name>
</gene>
<protein>
    <recommendedName>
        <fullName evidence="3">DUF5678 domain-containing protein</fullName>
    </recommendedName>
</protein>
<keyword evidence="2" id="KW-1185">Reference proteome</keyword>
<dbReference type="RefSeq" id="WP_207339461.1">
    <property type="nucleotide sequence ID" value="NZ_CP074405.1"/>
</dbReference>
<accession>A0ABX8D616</accession>
<name>A0ABX8D616_9CELL</name>
<sequence>MSTHPSRTERVRSTRNLLDSVLKPRSGAFIAVRPGTTDVLDDGQRRATELMALAERADLGDYRGVTWDTPIHIKGFRRSS</sequence>
<reference evidence="1 2" key="1">
    <citation type="submission" date="2021-05" db="EMBL/GenBank/DDBJ databases">
        <title>Novel species in genus Cellulomonas.</title>
        <authorList>
            <person name="Zhang G."/>
        </authorList>
    </citation>
    <scope>NUCLEOTIDE SEQUENCE [LARGE SCALE GENOMIC DNA]</scope>
    <source>
        <strain evidence="2">zg-ZUI222</strain>
    </source>
</reference>
<organism evidence="1 2">
    <name type="scientific">Cellulomonas wangleii</name>
    <dbReference type="NCBI Taxonomy" id="2816956"/>
    <lineage>
        <taxon>Bacteria</taxon>
        <taxon>Bacillati</taxon>
        <taxon>Actinomycetota</taxon>
        <taxon>Actinomycetes</taxon>
        <taxon>Micrococcales</taxon>
        <taxon>Cellulomonadaceae</taxon>
        <taxon>Cellulomonas</taxon>
    </lineage>
</organism>